<keyword evidence="5" id="KW-1185">Reference proteome</keyword>
<feature type="repeat" description="RCC1" evidence="2">
    <location>
        <begin position="18"/>
        <end position="71"/>
    </location>
</feature>
<dbReference type="Proteomes" id="UP000014760">
    <property type="component" value="Unassembled WGS sequence"/>
</dbReference>
<dbReference type="OMA" id="ATRCCHA"/>
<gene>
    <name evidence="3" type="ORF">CAPTEDRAFT_27796</name>
</gene>
<reference evidence="4" key="3">
    <citation type="submission" date="2015-06" db="UniProtKB">
        <authorList>
            <consortium name="EnsemblMetazoa"/>
        </authorList>
    </citation>
    <scope>IDENTIFICATION</scope>
</reference>
<feature type="repeat" description="RCC1" evidence="2">
    <location>
        <begin position="72"/>
        <end position="135"/>
    </location>
</feature>
<name>R7UZS2_CAPTE</name>
<dbReference type="HOGENOM" id="CLU_1840157_0_0_1"/>
<dbReference type="PANTHER" id="PTHR22870:SF445">
    <property type="match status" value="1"/>
</dbReference>
<dbReference type="SUPFAM" id="SSF50985">
    <property type="entry name" value="RCC1/BLIP-II"/>
    <property type="match status" value="1"/>
</dbReference>
<dbReference type="OrthoDB" id="8068875at2759"/>
<dbReference type="PANTHER" id="PTHR22870">
    <property type="entry name" value="REGULATOR OF CHROMOSOME CONDENSATION"/>
    <property type="match status" value="1"/>
</dbReference>
<dbReference type="EnsemblMetazoa" id="CapteT27796">
    <property type="protein sequence ID" value="CapteP27796"/>
    <property type="gene ID" value="CapteG27796"/>
</dbReference>
<organism evidence="3">
    <name type="scientific">Capitella teleta</name>
    <name type="common">Polychaete worm</name>
    <dbReference type="NCBI Taxonomy" id="283909"/>
    <lineage>
        <taxon>Eukaryota</taxon>
        <taxon>Metazoa</taxon>
        <taxon>Spiralia</taxon>
        <taxon>Lophotrochozoa</taxon>
        <taxon>Annelida</taxon>
        <taxon>Polychaeta</taxon>
        <taxon>Sedentaria</taxon>
        <taxon>Scolecida</taxon>
        <taxon>Capitellidae</taxon>
        <taxon>Capitella</taxon>
    </lineage>
</organism>
<dbReference type="EMBL" id="AMQN01005661">
    <property type="status" value="NOT_ANNOTATED_CDS"/>
    <property type="molecule type" value="Genomic_DNA"/>
</dbReference>
<evidence type="ECO:0000313" key="5">
    <source>
        <dbReference type="Proteomes" id="UP000014760"/>
    </source>
</evidence>
<dbReference type="InterPro" id="IPR000408">
    <property type="entry name" value="Reg_chr_condens"/>
</dbReference>
<protein>
    <submittedName>
        <fullName evidence="3 4">Uncharacterized protein</fullName>
    </submittedName>
</protein>
<evidence type="ECO:0000256" key="1">
    <source>
        <dbReference type="ARBA" id="ARBA00022737"/>
    </source>
</evidence>
<sequence>VHQVALGARHCAFLTNQGQVFTYGNNQFGQLGVGTFEKALKEPKLVDGLPGWYDICAVACGARHTAAVSLDGVVYCWGDSTDGQCGSGEVGKYATPQRITVSDSLSPRCPHTADSYVKVEQVSCGHYHTTAVSEHGEIWVWG</sequence>
<dbReference type="PRINTS" id="PR00633">
    <property type="entry name" value="RCCNDNSATION"/>
</dbReference>
<reference evidence="5" key="1">
    <citation type="submission" date="2012-12" db="EMBL/GenBank/DDBJ databases">
        <authorList>
            <person name="Hellsten U."/>
            <person name="Grimwood J."/>
            <person name="Chapman J.A."/>
            <person name="Shapiro H."/>
            <person name="Aerts A."/>
            <person name="Otillar R.P."/>
            <person name="Terry A.Y."/>
            <person name="Boore J.L."/>
            <person name="Simakov O."/>
            <person name="Marletaz F."/>
            <person name="Cho S.-J."/>
            <person name="Edsinger-Gonzales E."/>
            <person name="Havlak P."/>
            <person name="Kuo D.-H."/>
            <person name="Larsson T."/>
            <person name="Lv J."/>
            <person name="Arendt D."/>
            <person name="Savage R."/>
            <person name="Osoegawa K."/>
            <person name="de Jong P."/>
            <person name="Lindberg D.R."/>
            <person name="Seaver E.C."/>
            <person name="Weisblat D.A."/>
            <person name="Putnam N.H."/>
            <person name="Grigoriev I.V."/>
            <person name="Rokhsar D.S."/>
        </authorList>
    </citation>
    <scope>NUCLEOTIDE SEQUENCE</scope>
    <source>
        <strain evidence="5">I ESC-2004</strain>
    </source>
</reference>
<dbReference type="Pfam" id="PF00415">
    <property type="entry name" value="RCC1"/>
    <property type="match status" value="2"/>
</dbReference>
<evidence type="ECO:0000256" key="2">
    <source>
        <dbReference type="PROSITE-ProRule" id="PRU00235"/>
    </source>
</evidence>
<evidence type="ECO:0000313" key="3">
    <source>
        <dbReference type="EMBL" id="ELU11747.1"/>
    </source>
</evidence>
<proteinExistence type="predicted"/>
<evidence type="ECO:0000313" key="4">
    <source>
        <dbReference type="EnsemblMetazoa" id="CapteP27796"/>
    </source>
</evidence>
<dbReference type="STRING" id="283909.R7UZS2"/>
<dbReference type="EMBL" id="KB296474">
    <property type="protein sequence ID" value="ELU11747.1"/>
    <property type="molecule type" value="Genomic_DNA"/>
</dbReference>
<feature type="non-terminal residue" evidence="3">
    <location>
        <position position="142"/>
    </location>
</feature>
<reference evidence="3 5" key="2">
    <citation type="journal article" date="2013" name="Nature">
        <title>Insights into bilaterian evolution from three spiralian genomes.</title>
        <authorList>
            <person name="Simakov O."/>
            <person name="Marletaz F."/>
            <person name="Cho S.J."/>
            <person name="Edsinger-Gonzales E."/>
            <person name="Havlak P."/>
            <person name="Hellsten U."/>
            <person name="Kuo D.H."/>
            <person name="Larsson T."/>
            <person name="Lv J."/>
            <person name="Arendt D."/>
            <person name="Savage R."/>
            <person name="Osoegawa K."/>
            <person name="de Jong P."/>
            <person name="Grimwood J."/>
            <person name="Chapman J.A."/>
            <person name="Shapiro H."/>
            <person name="Aerts A."/>
            <person name="Otillar R.P."/>
            <person name="Terry A.Y."/>
            <person name="Boore J.L."/>
            <person name="Grigoriev I.V."/>
            <person name="Lindberg D.R."/>
            <person name="Seaver E.C."/>
            <person name="Weisblat D.A."/>
            <person name="Putnam N.H."/>
            <person name="Rokhsar D.S."/>
        </authorList>
    </citation>
    <scope>NUCLEOTIDE SEQUENCE</scope>
    <source>
        <strain evidence="3 5">I ESC-2004</strain>
    </source>
</reference>
<accession>R7UZS2</accession>
<keyword evidence="1" id="KW-0677">Repeat</keyword>
<dbReference type="AlphaFoldDB" id="R7UZS2"/>
<feature type="non-terminal residue" evidence="3">
    <location>
        <position position="1"/>
    </location>
</feature>
<dbReference type="InterPro" id="IPR051210">
    <property type="entry name" value="Ub_ligase/GEF_domain"/>
</dbReference>
<dbReference type="InterPro" id="IPR009091">
    <property type="entry name" value="RCC1/BLIP-II"/>
</dbReference>
<dbReference type="PROSITE" id="PS50012">
    <property type="entry name" value="RCC1_3"/>
    <property type="match status" value="2"/>
</dbReference>
<dbReference type="Gene3D" id="2.130.10.30">
    <property type="entry name" value="Regulator of chromosome condensation 1/beta-lactamase-inhibitor protein II"/>
    <property type="match status" value="1"/>
</dbReference>